<keyword evidence="9" id="KW-0472">Membrane</keyword>
<dbReference type="InterPro" id="IPR052570">
    <property type="entry name" value="FliJ"/>
</dbReference>
<evidence type="ECO:0000256" key="3">
    <source>
        <dbReference type="ARBA" id="ARBA00020392"/>
    </source>
</evidence>
<evidence type="ECO:0000256" key="5">
    <source>
        <dbReference type="ARBA" id="ARBA00022475"/>
    </source>
</evidence>
<evidence type="ECO:0000256" key="8">
    <source>
        <dbReference type="ARBA" id="ARBA00022927"/>
    </source>
</evidence>
<keyword evidence="13" id="KW-0969">Cilium</keyword>
<dbReference type="GO" id="GO:0015031">
    <property type="term" value="P:protein transport"/>
    <property type="evidence" value="ECO:0007669"/>
    <property type="project" value="UniProtKB-KW"/>
</dbReference>
<keyword evidence="6" id="KW-0145">Chemotaxis</keyword>
<name>A0A974SS99_9RHOO</name>
<dbReference type="Proteomes" id="UP000663444">
    <property type="component" value="Chromosome"/>
</dbReference>
<dbReference type="PANTHER" id="PTHR38786">
    <property type="entry name" value="FLAGELLAR FLIJ PROTEIN"/>
    <property type="match status" value="1"/>
</dbReference>
<evidence type="ECO:0000313" key="13">
    <source>
        <dbReference type="EMBL" id="QRJ65469.1"/>
    </source>
</evidence>
<proteinExistence type="inferred from homology"/>
<keyword evidence="14" id="KW-1185">Reference proteome</keyword>
<accession>A0A974SS99</accession>
<dbReference type="GO" id="GO:0071973">
    <property type="term" value="P:bacterial-type flagellum-dependent cell motility"/>
    <property type="evidence" value="ECO:0007669"/>
    <property type="project" value="InterPro"/>
</dbReference>
<keyword evidence="7" id="KW-1005">Bacterial flagellum biogenesis</keyword>
<keyword evidence="8" id="KW-0653">Protein transport</keyword>
<dbReference type="KEGG" id="ares:IWH25_09150"/>
<reference evidence="13" key="1">
    <citation type="submission" date="2020-11" db="EMBL/GenBank/DDBJ databases">
        <title>Azospira restricta DSM 18626 genome sequence.</title>
        <authorList>
            <person name="Moe W.M."/>
        </authorList>
    </citation>
    <scope>NUCLEOTIDE SEQUENCE</scope>
    <source>
        <strain evidence="13">DSM 18626</strain>
    </source>
</reference>
<sequence length="147" mass="16873">MSKPFALQTVLELMQRRADDATQQLARLIAAEQDAKAKLDLLCQYREEYAGRFQASAQAGMAPLQWKNFQDFLARLDDAIAQQQQAVIQSRHKTTAGQAHWQAQRVRLKAIDTLSVRHSRAEEAKENRREQKAIDEFAARKHLKEDT</sequence>
<dbReference type="EMBL" id="CP064781">
    <property type="protein sequence ID" value="QRJ65469.1"/>
    <property type="molecule type" value="Genomic_DNA"/>
</dbReference>
<dbReference type="InterPro" id="IPR012823">
    <property type="entry name" value="Flagell_FliJ"/>
</dbReference>
<dbReference type="PANTHER" id="PTHR38786:SF1">
    <property type="entry name" value="FLAGELLAR FLIJ PROTEIN"/>
    <property type="match status" value="1"/>
</dbReference>
<keyword evidence="10" id="KW-1006">Bacterial flagellum protein export</keyword>
<evidence type="ECO:0000256" key="4">
    <source>
        <dbReference type="ARBA" id="ARBA00022448"/>
    </source>
</evidence>
<evidence type="ECO:0000256" key="10">
    <source>
        <dbReference type="ARBA" id="ARBA00023225"/>
    </source>
</evidence>
<feature type="region of interest" description="Disordered" evidence="12">
    <location>
        <begin position="121"/>
        <end position="147"/>
    </location>
</feature>
<dbReference type="Gene3D" id="1.10.287.1700">
    <property type="match status" value="1"/>
</dbReference>
<dbReference type="InterPro" id="IPR018006">
    <property type="entry name" value="Flag_FliJ_proteobac"/>
</dbReference>
<protein>
    <recommendedName>
        <fullName evidence="3">Flagellar FliJ protein</fullName>
    </recommendedName>
</protein>
<gene>
    <name evidence="13" type="primary">fliJ</name>
    <name evidence="13" type="ORF">IWH25_09150</name>
</gene>
<keyword evidence="5" id="KW-1003">Cell membrane</keyword>
<evidence type="ECO:0000256" key="6">
    <source>
        <dbReference type="ARBA" id="ARBA00022500"/>
    </source>
</evidence>
<evidence type="ECO:0000256" key="9">
    <source>
        <dbReference type="ARBA" id="ARBA00023136"/>
    </source>
</evidence>
<dbReference type="PIRSF" id="PIRSF019404">
    <property type="entry name" value="FliJ"/>
    <property type="match status" value="1"/>
</dbReference>
<dbReference type="NCBIfam" id="TIGR02473">
    <property type="entry name" value="flagell_FliJ"/>
    <property type="match status" value="1"/>
</dbReference>
<keyword evidence="13" id="KW-0282">Flagellum</keyword>
<dbReference type="RefSeq" id="WP_203389000.1">
    <property type="nucleotide sequence ID" value="NZ_CP064781.1"/>
</dbReference>
<dbReference type="InterPro" id="IPR053716">
    <property type="entry name" value="Flag_assembly_chemotaxis_eff"/>
</dbReference>
<dbReference type="GO" id="GO:0044781">
    <property type="term" value="P:bacterial-type flagellum organization"/>
    <property type="evidence" value="ECO:0007669"/>
    <property type="project" value="UniProtKB-KW"/>
</dbReference>
<evidence type="ECO:0000256" key="2">
    <source>
        <dbReference type="ARBA" id="ARBA00010004"/>
    </source>
</evidence>
<evidence type="ECO:0000313" key="14">
    <source>
        <dbReference type="Proteomes" id="UP000663444"/>
    </source>
</evidence>
<dbReference type="GO" id="GO:0005886">
    <property type="term" value="C:plasma membrane"/>
    <property type="evidence" value="ECO:0007669"/>
    <property type="project" value="UniProtKB-SubCell"/>
</dbReference>
<dbReference type="GO" id="GO:0009288">
    <property type="term" value="C:bacterial-type flagellum"/>
    <property type="evidence" value="ECO:0007669"/>
    <property type="project" value="InterPro"/>
</dbReference>
<dbReference type="AlphaFoldDB" id="A0A974SS99"/>
<dbReference type="PRINTS" id="PR01004">
    <property type="entry name" value="FLGFLIJ"/>
</dbReference>
<keyword evidence="4" id="KW-0813">Transport</keyword>
<comment type="similarity">
    <text evidence="2">Belongs to the FliJ family.</text>
</comment>
<evidence type="ECO:0000256" key="11">
    <source>
        <dbReference type="SAM" id="Coils"/>
    </source>
</evidence>
<dbReference type="Pfam" id="PF02050">
    <property type="entry name" value="FliJ"/>
    <property type="match status" value="1"/>
</dbReference>
<keyword evidence="13" id="KW-0966">Cell projection</keyword>
<organism evidence="13 14">
    <name type="scientific">Azospira restricta</name>
    <dbReference type="NCBI Taxonomy" id="404405"/>
    <lineage>
        <taxon>Bacteria</taxon>
        <taxon>Pseudomonadati</taxon>
        <taxon>Pseudomonadota</taxon>
        <taxon>Betaproteobacteria</taxon>
        <taxon>Rhodocyclales</taxon>
        <taxon>Rhodocyclaceae</taxon>
        <taxon>Azospira</taxon>
    </lineage>
</organism>
<evidence type="ECO:0000256" key="1">
    <source>
        <dbReference type="ARBA" id="ARBA00004413"/>
    </source>
</evidence>
<dbReference type="GO" id="GO:0003774">
    <property type="term" value="F:cytoskeletal motor activity"/>
    <property type="evidence" value="ECO:0007669"/>
    <property type="project" value="InterPro"/>
</dbReference>
<keyword evidence="11" id="KW-0175">Coiled coil</keyword>
<dbReference type="GO" id="GO:0006935">
    <property type="term" value="P:chemotaxis"/>
    <property type="evidence" value="ECO:0007669"/>
    <property type="project" value="UniProtKB-KW"/>
</dbReference>
<feature type="coiled-coil region" evidence="11">
    <location>
        <begin position="11"/>
        <end position="38"/>
    </location>
</feature>
<comment type="subcellular location">
    <subcellularLocation>
        <location evidence="1">Cell membrane</location>
        <topology evidence="1">Peripheral membrane protein</topology>
        <orientation evidence="1">Cytoplasmic side</orientation>
    </subcellularLocation>
</comment>
<evidence type="ECO:0000256" key="7">
    <source>
        <dbReference type="ARBA" id="ARBA00022795"/>
    </source>
</evidence>
<evidence type="ECO:0000256" key="12">
    <source>
        <dbReference type="SAM" id="MobiDB-lite"/>
    </source>
</evidence>